<reference evidence="11 12" key="1">
    <citation type="journal article" date="2020" name="G3 (Bethesda)">
        <title>Improved Reference Genome for Cyclotella cryptica CCMP332, a Model for Cell Wall Morphogenesis, Salinity Adaptation, and Lipid Production in Diatoms (Bacillariophyta).</title>
        <authorList>
            <person name="Roberts W.R."/>
            <person name="Downey K.M."/>
            <person name="Ruck E.C."/>
            <person name="Traller J.C."/>
            <person name="Alverson A.J."/>
        </authorList>
    </citation>
    <scope>NUCLEOTIDE SEQUENCE [LARGE SCALE GENOMIC DNA]</scope>
    <source>
        <strain evidence="11 12">CCMP332</strain>
    </source>
</reference>
<dbReference type="Proteomes" id="UP001516023">
    <property type="component" value="Unassembled WGS sequence"/>
</dbReference>
<evidence type="ECO:0000313" key="11">
    <source>
        <dbReference type="EMBL" id="KAL3795753.1"/>
    </source>
</evidence>
<evidence type="ECO:0000256" key="9">
    <source>
        <dbReference type="ARBA" id="ARBA00023136"/>
    </source>
</evidence>
<dbReference type="GO" id="GO:0005789">
    <property type="term" value="C:endoplasmic reticulum membrane"/>
    <property type="evidence" value="ECO:0007669"/>
    <property type="project" value="UniProtKB-SubCell"/>
</dbReference>
<sequence length="647" mass="72473">MIASSSPPPATSPRQQSWIAALSALYVAIRVSTANLSPITDCDEVFNYWEPLHFVLYGTGMQTWEYAPQYALRTYAYLLPMAGVAKSYQFLLDRLPVVVVECLPRLLFLTQGSMLSSSSSFVLPSENKPLLFAMLRSTLAFFSSYAELSLLHSVHDILSPHLAYWMAFLQLTAAGNFHACSAYLPSSTVMILWQCSAANQFRGRDGWAIFWGLWAVLAVGWPFCAVLFVSTGGWALWRAYCNGDGDSEECGGSMSNVAGRGAGQTSRRAVGKVLIRTVFHAIVIQGIVMAIDDYFYGRTVSPIWNIFSYNARAGGDELYGVEPLSYYVKNLALNFNVVTLLGLSSLPILSLRVLRRKHEKVNDNDRGVDSFKVLGLVPMYIWMAIVLPRPHKEERFLFPIYPMISFGAAIAMDEILSALAFLVPAFTFKRSSDGICRERDYRLMLGLLALSPPAIVSICRSLALHHHYHAPLELYQQLFTHISQAPPPSSGDAKYYVCTGGEWYRFPSSFFLPATAQLGFLKSSFGGQLPQPFTPYGSKSESLDVQTGRFNDRNREEMDRYVRIEDCSYVIEMVSPIASDDSNQLPECLQYMTGDTSGSWNHLSSFRYLDAESTPTLHRILYLPFGREHKVAYKEYNLYLRSKSVAS</sequence>
<dbReference type="PANTHER" id="PTHR22760">
    <property type="entry name" value="GLYCOSYLTRANSFERASE"/>
    <property type="match status" value="1"/>
</dbReference>
<dbReference type="AlphaFoldDB" id="A0ABD3Q683"/>
<dbReference type="EMBL" id="JABMIG020000068">
    <property type="protein sequence ID" value="KAL3795753.1"/>
    <property type="molecule type" value="Genomic_DNA"/>
</dbReference>
<evidence type="ECO:0000256" key="3">
    <source>
        <dbReference type="ARBA" id="ARBA00007063"/>
    </source>
</evidence>
<evidence type="ECO:0000256" key="1">
    <source>
        <dbReference type="ARBA" id="ARBA00004477"/>
    </source>
</evidence>
<keyword evidence="9 10" id="KW-0472">Membrane</keyword>
<dbReference type="GO" id="GO:0016757">
    <property type="term" value="F:glycosyltransferase activity"/>
    <property type="evidence" value="ECO:0007669"/>
    <property type="project" value="UniProtKB-KW"/>
</dbReference>
<name>A0ABD3Q683_9STRA</name>
<protein>
    <recommendedName>
        <fullName evidence="10">Mannosyltransferase</fullName>
        <ecNumber evidence="10">2.4.1.-</ecNumber>
    </recommendedName>
</protein>
<dbReference type="InterPro" id="IPR005599">
    <property type="entry name" value="GPI_mannosylTrfase"/>
</dbReference>
<feature type="transmembrane region" description="Helical" evidence="10">
    <location>
        <begin position="443"/>
        <end position="463"/>
    </location>
</feature>
<feature type="transmembrane region" description="Helical" evidence="10">
    <location>
        <begin position="371"/>
        <end position="388"/>
    </location>
</feature>
<feature type="transmembrane region" description="Helical" evidence="10">
    <location>
        <begin position="400"/>
        <end position="423"/>
    </location>
</feature>
<dbReference type="EC" id="2.4.1.-" evidence="10"/>
<feature type="transmembrane region" description="Helical" evidence="10">
    <location>
        <begin position="208"/>
        <end position="229"/>
    </location>
</feature>
<evidence type="ECO:0000256" key="7">
    <source>
        <dbReference type="ARBA" id="ARBA00022824"/>
    </source>
</evidence>
<evidence type="ECO:0000256" key="5">
    <source>
        <dbReference type="ARBA" id="ARBA00022679"/>
    </source>
</evidence>
<feature type="transmembrane region" description="Helical" evidence="10">
    <location>
        <begin position="273"/>
        <end position="291"/>
    </location>
</feature>
<keyword evidence="4 10" id="KW-0328">Glycosyltransferase</keyword>
<evidence type="ECO:0000313" key="12">
    <source>
        <dbReference type="Proteomes" id="UP001516023"/>
    </source>
</evidence>
<organism evidence="11 12">
    <name type="scientific">Cyclotella cryptica</name>
    <dbReference type="NCBI Taxonomy" id="29204"/>
    <lineage>
        <taxon>Eukaryota</taxon>
        <taxon>Sar</taxon>
        <taxon>Stramenopiles</taxon>
        <taxon>Ochrophyta</taxon>
        <taxon>Bacillariophyta</taxon>
        <taxon>Coscinodiscophyceae</taxon>
        <taxon>Thalassiosirophycidae</taxon>
        <taxon>Stephanodiscales</taxon>
        <taxon>Stephanodiscaceae</taxon>
        <taxon>Cyclotella</taxon>
    </lineage>
</organism>
<keyword evidence="7 10" id="KW-0256">Endoplasmic reticulum</keyword>
<dbReference type="PANTHER" id="PTHR22760:SF2">
    <property type="entry name" value="ALPHA-1,2-MANNOSYLTRANSFERASE ALG9"/>
    <property type="match status" value="1"/>
</dbReference>
<evidence type="ECO:0000256" key="10">
    <source>
        <dbReference type="RuleBase" id="RU363075"/>
    </source>
</evidence>
<comment type="caution">
    <text evidence="11">The sequence shown here is derived from an EMBL/GenBank/DDBJ whole genome shotgun (WGS) entry which is preliminary data.</text>
</comment>
<comment type="similarity">
    <text evidence="3 10">Belongs to the glycosyltransferase 22 family.</text>
</comment>
<evidence type="ECO:0000256" key="6">
    <source>
        <dbReference type="ARBA" id="ARBA00022692"/>
    </source>
</evidence>
<feature type="transmembrane region" description="Helical" evidence="10">
    <location>
        <begin position="331"/>
        <end position="351"/>
    </location>
</feature>
<evidence type="ECO:0000256" key="2">
    <source>
        <dbReference type="ARBA" id="ARBA00004922"/>
    </source>
</evidence>
<dbReference type="Pfam" id="PF03901">
    <property type="entry name" value="Glyco_transf_22"/>
    <property type="match status" value="1"/>
</dbReference>
<evidence type="ECO:0000256" key="8">
    <source>
        <dbReference type="ARBA" id="ARBA00022989"/>
    </source>
</evidence>
<keyword evidence="12" id="KW-1185">Reference proteome</keyword>
<comment type="pathway">
    <text evidence="2">Protein modification; protein glycosylation.</text>
</comment>
<keyword evidence="6 10" id="KW-0812">Transmembrane</keyword>
<evidence type="ECO:0000256" key="4">
    <source>
        <dbReference type="ARBA" id="ARBA00022676"/>
    </source>
</evidence>
<accession>A0ABD3Q683</accession>
<gene>
    <name evidence="11" type="ORF">HJC23_008240</name>
</gene>
<comment type="subcellular location">
    <subcellularLocation>
        <location evidence="1 10">Endoplasmic reticulum membrane</location>
        <topology evidence="1 10">Multi-pass membrane protein</topology>
    </subcellularLocation>
</comment>
<keyword evidence="8 10" id="KW-1133">Transmembrane helix</keyword>
<proteinExistence type="inferred from homology"/>
<keyword evidence="5" id="KW-0808">Transferase</keyword>